<proteinExistence type="predicted"/>
<sequence>MIFSFLNLLTLKTTKPTWRVGRLCVGRANSLAELGRGVKFVDVALGARPTSASCDCNRGRNTSRLLGFSNLKTRLLFLRSSQIVVVGFGHSDSICQSKLTPNRYQSVRAQILKANISLNSKPHLSEIQGRADPPKSNSIEFSSRLLAFEIPYASCLSSA</sequence>
<dbReference type="AlphaFoldDB" id="A0A498HNS5"/>
<dbReference type="EMBL" id="RDQH01000341">
    <property type="protein sequence ID" value="RXH73198.1"/>
    <property type="molecule type" value="Genomic_DNA"/>
</dbReference>
<organism evidence="1 2">
    <name type="scientific">Malus domestica</name>
    <name type="common">Apple</name>
    <name type="synonym">Pyrus malus</name>
    <dbReference type="NCBI Taxonomy" id="3750"/>
    <lineage>
        <taxon>Eukaryota</taxon>
        <taxon>Viridiplantae</taxon>
        <taxon>Streptophyta</taxon>
        <taxon>Embryophyta</taxon>
        <taxon>Tracheophyta</taxon>
        <taxon>Spermatophyta</taxon>
        <taxon>Magnoliopsida</taxon>
        <taxon>eudicotyledons</taxon>
        <taxon>Gunneridae</taxon>
        <taxon>Pentapetalae</taxon>
        <taxon>rosids</taxon>
        <taxon>fabids</taxon>
        <taxon>Rosales</taxon>
        <taxon>Rosaceae</taxon>
        <taxon>Amygdaloideae</taxon>
        <taxon>Maleae</taxon>
        <taxon>Malus</taxon>
    </lineage>
</organism>
<accession>A0A498HNS5</accession>
<evidence type="ECO:0000313" key="1">
    <source>
        <dbReference type="EMBL" id="RXH73198.1"/>
    </source>
</evidence>
<reference evidence="1 2" key="1">
    <citation type="submission" date="2018-10" db="EMBL/GenBank/DDBJ databases">
        <title>A high-quality apple genome assembly.</title>
        <authorList>
            <person name="Hu J."/>
        </authorList>
    </citation>
    <scope>NUCLEOTIDE SEQUENCE [LARGE SCALE GENOMIC DNA]</scope>
    <source>
        <strain evidence="2">cv. HFTH1</strain>
        <tissue evidence="1">Young leaf</tissue>
    </source>
</reference>
<comment type="caution">
    <text evidence="1">The sequence shown here is derived from an EMBL/GenBank/DDBJ whole genome shotgun (WGS) entry which is preliminary data.</text>
</comment>
<keyword evidence="2" id="KW-1185">Reference proteome</keyword>
<protein>
    <submittedName>
        <fullName evidence="1">Uncharacterized protein</fullName>
    </submittedName>
</protein>
<evidence type="ECO:0000313" key="2">
    <source>
        <dbReference type="Proteomes" id="UP000290289"/>
    </source>
</evidence>
<name>A0A498HNS5_MALDO</name>
<dbReference type="Proteomes" id="UP000290289">
    <property type="component" value="Chromosome 15"/>
</dbReference>
<gene>
    <name evidence="1" type="ORF">DVH24_012882</name>
</gene>